<sequence length="71" mass="8339">MEALHSFASAWYHHSKEKGKYQIVFRRDKYIETNEHGLVIIGVSELDAGRYDFWLNGALLCSYNITEKIFK</sequence>
<keyword evidence="3" id="KW-1185">Reference proteome</keyword>
<dbReference type="VEuPathDB" id="VectorBase:PHUM406270"/>
<organism>
    <name type="scientific">Pediculus humanus subsp. corporis</name>
    <name type="common">Body louse</name>
    <dbReference type="NCBI Taxonomy" id="121224"/>
    <lineage>
        <taxon>Eukaryota</taxon>
        <taxon>Metazoa</taxon>
        <taxon>Ecdysozoa</taxon>
        <taxon>Arthropoda</taxon>
        <taxon>Hexapoda</taxon>
        <taxon>Insecta</taxon>
        <taxon>Pterygota</taxon>
        <taxon>Neoptera</taxon>
        <taxon>Paraneoptera</taxon>
        <taxon>Psocodea</taxon>
        <taxon>Troctomorpha</taxon>
        <taxon>Phthiraptera</taxon>
        <taxon>Anoplura</taxon>
        <taxon>Pediculidae</taxon>
        <taxon>Pediculus</taxon>
    </lineage>
</organism>
<protein>
    <submittedName>
        <fullName evidence="1 2">Uncharacterized protein</fullName>
    </submittedName>
</protein>
<dbReference type="Proteomes" id="UP000009046">
    <property type="component" value="Unassembled WGS sequence"/>
</dbReference>
<evidence type="ECO:0000313" key="3">
    <source>
        <dbReference type="Proteomes" id="UP000009046"/>
    </source>
</evidence>
<reference evidence="2" key="3">
    <citation type="submission" date="2021-02" db="UniProtKB">
        <authorList>
            <consortium name="EnsemblMetazoa"/>
        </authorList>
    </citation>
    <scope>IDENTIFICATION</scope>
    <source>
        <strain evidence="2">USDA</strain>
    </source>
</reference>
<dbReference type="STRING" id="121224.E0VRX3"/>
<proteinExistence type="predicted"/>
<dbReference type="OrthoDB" id="9988752at2759"/>
<dbReference type="EnsemblMetazoa" id="PHUM406270-RA">
    <property type="protein sequence ID" value="PHUM406270-PA"/>
    <property type="gene ID" value="PHUM406270"/>
</dbReference>
<evidence type="ECO:0000313" key="1">
    <source>
        <dbReference type="EMBL" id="EEB16129.1"/>
    </source>
</evidence>
<dbReference type="EMBL" id="DS235616">
    <property type="protein sequence ID" value="EEB16129.1"/>
    <property type="molecule type" value="Genomic_DNA"/>
</dbReference>
<dbReference type="GeneID" id="8234014"/>
<name>E0VRX3_PEDHC</name>
<dbReference type="HOGENOM" id="CLU_2743083_0_0_1"/>
<dbReference type="eggNOG" id="KOG3611">
    <property type="taxonomic scope" value="Eukaryota"/>
</dbReference>
<accession>E0VRX3</accession>
<reference evidence="1" key="2">
    <citation type="submission" date="2007-04" db="EMBL/GenBank/DDBJ databases">
        <title>The genome of the human body louse.</title>
        <authorList>
            <consortium name="The Human Body Louse Genome Consortium"/>
            <person name="Kirkness E."/>
            <person name="Walenz B."/>
            <person name="Hass B."/>
            <person name="Bruggner R."/>
            <person name="Strausberg R."/>
        </authorList>
    </citation>
    <scope>NUCLEOTIDE SEQUENCE</scope>
    <source>
        <strain evidence="1">USDA</strain>
    </source>
</reference>
<evidence type="ECO:0000313" key="2">
    <source>
        <dbReference type="EnsemblMetazoa" id="PHUM406270-PA"/>
    </source>
</evidence>
<dbReference type="KEGG" id="phu:Phum_PHUM406270"/>
<reference evidence="1" key="1">
    <citation type="submission" date="2007-04" db="EMBL/GenBank/DDBJ databases">
        <title>Annotation of Pediculus humanus corporis strain USDA.</title>
        <authorList>
            <person name="Kirkness E."/>
            <person name="Hannick L."/>
            <person name="Hass B."/>
            <person name="Bruggner R."/>
            <person name="Lawson D."/>
            <person name="Bidwell S."/>
            <person name="Joardar V."/>
            <person name="Caler E."/>
            <person name="Walenz B."/>
            <person name="Inman J."/>
            <person name="Schobel S."/>
            <person name="Galinsky K."/>
            <person name="Amedeo P."/>
            <person name="Strausberg R."/>
        </authorList>
    </citation>
    <scope>NUCLEOTIDE SEQUENCE</scope>
    <source>
        <strain evidence="1">USDA</strain>
    </source>
</reference>
<dbReference type="CTD" id="8234014"/>
<dbReference type="AlphaFoldDB" id="E0VRX3"/>
<dbReference type="InParanoid" id="E0VRX3"/>
<gene>
    <name evidence="2" type="primary">8234014</name>
    <name evidence="1" type="ORF">Phum_PHUM406270</name>
</gene>
<dbReference type="RefSeq" id="XP_002428867.1">
    <property type="nucleotide sequence ID" value="XM_002428822.1"/>
</dbReference>
<dbReference type="EMBL" id="AAZO01004880">
    <property type="status" value="NOT_ANNOTATED_CDS"/>
    <property type="molecule type" value="Genomic_DNA"/>
</dbReference>